<dbReference type="Proteomes" id="UP001345963">
    <property type="component" value="Unassembled WGS sequence"/>
</dbReference>
<protein>
    <submittedName>
        <fullName evidence="2">Uncharacterized protein</fullName>
    </submittedName>
</protein>
<comment type="caution">
    <text evidence="2">The sequence shown here is derived from an EMBL/GenBank/DDBJ whole genome shotgun (WGS) entry which is preliminary data.</text>
</comment>
<feature type="non-terminal residue" evidence="2">
    <location>
        <position position="1"/>
    </location>
</feature>
<sequence>CLLLHSAIRFIGCTCTSLPAVQLSQSSTTVLLPLHTKLQEFSVTRLFESFKPVRYQVCLMDLPQASPLSACPLSALPDSGLGFVCLHQGLIIVLNKHFKMQECLRLNIGFS</sequence>
<reference evidence="2 3" key="1">
    <citation type="submission" date="2021-07" db="EMBL/GenBank/DDBJ databases">
        <authorList>
            <person name="Palmer J.M."/>
        </authorList>
    </citation>
    <scope>NUCLEOTIDE SEQUENCE [LARGE SCALE GENOMIC DNA]</scope>
    <source>
        <strain evidence="2 3">AT_MEX2019</strain>
        <tissue evidence="2">Muscle</tissue>
    </source>
</reference>
<feature type="chain" id="PRO_5046630502" evidence="1">
    <location>
        <begin position="16"/>
        <end position="111"/>
    </location>
</feature>
<name>A0ABU7AQP6_9TELE</name>
<evidence type="ECO:0000256" key="1">
    <source>
        <dbReference type="SAM" id="SignalP"/>
    </source>
</evidence>
<keyword evidence="1" id="KW-0732">Signal</keyword>
<proteinExistence type="predicted"/>
<accession>A0ABU7AQP6</accession>
<keyword evidence="3" id="KW-1185">Reference proteome</keyword>
<evidence type="ECO:0000313" key="3">
    <source>
        <dbReference type="Proteomes" id="UP001345963"/>
    </source>
</evidence>
<organism evidence="2 3">
    <name type="scientific">Ataeniobius toweri</name>
    <dbReference type="NCBI Taxonomy" id="208326"/>
    <lineage>
        <taxon>Eukaryota</taxon>
        <taxon>Metazoa</taxon>
        <taxon>Chordata</taxon>
        <taxon>Craniata</taxon>
        <taxon>Vertebrata</taxon>
        <taxon>Euteleostomi</taxon>
        <taxon>Actinopterygii</taxon>
        <taxon>Neopterygii</taxon>
        <taxon>Teleostei</taxon>
        <taxon>Neoteleostei</taxon>
        <taxon>Acanthomorphata</taxon>
        <taxon>Ovalentaria</taxon>
        <taxon>Atherinomorphae</taxon>
        <taxon>Cyprinodontiformes</taxon>
        <taxon>Goodeidae</taxon>
        <taxon>Ataeniobius</taxon>
    </lineage>
</organism>
<dbReference type="EMBL" id="JAHUTI010022874">
    <property type="protein sequence ID" value="MED6240061.1"/>
    <property type="molecule type" value="Genomic_DNA"/>
</dbReference>
<feature type="signal peptide" evidence="1">
    <location>
        <begin position="1"/>
        <end position="15"/>
    </location>
</feature>
<gene>
    <name evidence="2" type="ORF">ATANTOWER_015490</name>
</gene>
<evidence type="ECO:0000313" key="2">
    <source>
        <dbReference type="EMBL" id="MED6240061.1"/>
    </source>
</evidence>